<protein>
    <submittedName>
        <fullName evidence="2">Uncharacterized protein</fullName>
    </submittedName>
</protein>
<feature type="region of interest" description="Disordered" evidence="1">
    <location>
        <begin position="126"/>
        <end position="156"/>
    </location>
</feature>
<dbReference type="AlphaFoldDB" id="A0A6H5G8N1"/>
<organism evidence="2 3">
    <name type="scientific">Nesidiocoris tenuis</name>
    <dbReference type="NCBI Taxonomy" id="355587"/>
    <lineage>
        <taxon>Eukaryota</taxon>
        <taxon>Metazoa</taxon>
        <taxon>Ecdysozoa</taxon>
        <taxon>Arthropoda</taxon>
        <taxon>Hexapoda</taxon>
        <taxon>Insecta</taxon>
        <taxon>Pterygota</taxon>
        <taxon>Neoptera</taxon>
        <taxon>Paraneoptera</taxon>
        <taxon>Hemiptera</taxon>
        <taxon>Heteroptera</taxon>
        <taxon>Panheteroptera</taxon>
        <taxon>Cimicomorpha</taxon>
        <taxon>Miridae</taxon>
        <taxon>Dicyphina</taxon>
        <taxon>Nesidiocoris</taxon>
    </lineage>
</organism>
<evidence type="ECO:0000313" key="2">
    <source>
        <dbReference type="EMBL" id="CAA9998806.1"/>
    </source>
</evidence>
<feature type="non-terminal residue" evidence="2">
    <location>
        <position position="156"/>
    </location>
</feature>
<evidence type="ECO:0000313" key="3">
    <source>
        <dbReference type="Proteomes" id="UP000479000"/>
    </source>
</evidence>
<gene>
    <name evidence="2" type="ORF">NTEN_LOCUS5089</name>
</gene>
<dbReference type="Proteomes" id="UP000479000">
    <property type="component" value="Unassembled WGS sequence"/>
</dbReference>
<dbReference type="EMBL" id="CADCXU010007342">
    <property type="protein sequence ID" value="CAA9998806.1"/>
    <property type="molecule type" value="Genomic_DNA"/>
</dbReference>
<proteinExistence type="predicted"/>
<keyword evidence="3" id="KW-1185">Reference proteome</keyword>
<dbReference type="OrthoDB" id="6583586at2759"/>
<sequence length="156" mass="17010">MKVPHAVETVLRSAVRNRVNGSIVIVLKSRIGTELQKKLFLIHIYSESLPEQVSVCPCVPVREIRARGDRKQGSRFTTGISEQRSISLSISVDYYHPTIAHIGVKMNRRGREGWSRGGQVCWASQRGGRSKGGIDEGAVGGANGKENCLGGERGGR</sequence>
<reference evidence="2 3" key="1">
    <citation type="submission" date="2020-02" db="EMBL/GenBank/DDBJ databases">
        <authorList>
            <person name="Ferguson B K."/>
        </authorList>
    </citation>
    <scope>NUCLEOTIDE SEQUENCE [LARGE SCALE GENOMIC DNA]</scope>
</reference>
<name>A0A6H5G8N1_9HEMI</name>
<accession>A0A6H5G8N1</accession>
<evidence type="ECO:0000256" key="1">
    <source>
        <dbReference type="SAM" id="MobiDB-lite"/>
    </source>
</evidence>